<name>A0A0A2VY75_BEABA</name>
<dbReference type="Gene3D" id="3.10.580.10">
    <property type="entry name" value="CBS-domain"/>
    <property type="match status" value="1"/>
</dbReference>
<dbReference type="Pfam" id="PF00571">
    <property type="entry name" value="CBS"/>
    <property type="match status" value="1"/>
</dbReference>
<dbReference type="GO" id="GO:0005524">
    <property type="term" value="F:ATP binding"/>
    <property type="evidence" value="ECO:0007669"/>
    <property type="project" value="UniProtKB-KW"/>
</dbReference>
<evidence type="ECO:0000256" key="5">
    <source>
        <dbReference type="ARBA" id="ARBA00023032"/>
    </source>
</evidence>
<evidence type="ECO:0000256" key="1">
    <source>
        <dbReference type="ARBA" id="ARBA00005417"/>
    </source>
</evidence>
<keyword evidence="2" id="KW-0813">Transport</keyword>
<sequence>MIEFDSVSKYFHGEAAVSDLTLNIREGQFTVLIGTSGSGKSTTLKMINRLVEHDEGRIRFAGEEIRSFDPKVLRRRMGYAIQSIGLFPHWTVAQNIATVPELLKWPKARVAERIDELLELLGLDAAQFRDRYPHQLSGGQQQRVGVARALAADPEVLLMDEPFGALDPVTRATLQQEMIRIHQLLGRTIVLVTHDIDEALTLADNIVLMDGGKVIQQGTPLELLTNPANDFVRDFFGRSELGVRLLSLRHVADSIRADERLEGEPIRADMTLREALSLFIDRQCEQLPVVDARNQPCGVLHFSDLLAIPPADPADVPAGQLSLSGTGAFNAGGHFQRGCGGDWRGAGNSGHTPGRRGVSFVGGDHYRRRANLSAGGRISRGGAGDGIRARAGDHRAGDLRPAADFTRYAGGYWGRA</sequence>
<evidence type="ECO:0000256" key="6">
    <source>
        <dbReference type="PROSITE-ProRule" id="PRU00703"/>
    </source>
</evidence>
<dbReference type="GO" id="GO:0016887">
    <property type="term" value="F:ATP hydrolysis activity"/>
    <property type="evidence" value="ECO:0007669"/>
    <property type="project" value="InterPro"/>
</dbReference>
<evidence type="ECO:0000313" key="10">
    <source>
        <dbReference type="Proteomes" id="UP000030106"/>
    </source>
</evidence>
<evidence type="ECO:0000313" key="9">
    <source>
        <dbReference type="EMBL" id="KGQ11332.1"/>
    </source>
</evidence>
<dbReference type="Gene3D" id="3.40.50.300">
    <property type="entry name" value="P-loop containing nucleotide triphosphate hydrolases"/>
    <property type="match status" value="1"/>
</dbReference>
<reference evidence="9 10" key="1">
    <citation type="submission" date="2012-10" db="EMBL/GenBank/DDBJ databases">
        <title>Genome sequencing and analysis of entomopathogenic fungi Beauveria bassiana D1-5.</title>
        <authorList>
            <person name="Li Q."/>
            <person name="Wang L."/>
            <person name="Zhang Z."/>
            <person name="Wang Q."/>
            <person name="Ren J."/>
            <person name="Wang M."/>
            <person name="Xu W."/>
            <person name="Wang J."/>
            <person name="Lu Y."/>
            <person name="Du Q."/>
            <person name="Sun Z."/>
        </authorList>
    </citation>
    <scope>NUCLEOTIDE SEQUENCE [LARGE SCALE GENOMIC DNA]</scope>
    <source>
        <strain evidence="9 10">D1-5</strain>
    </source>
</reference>
<evidence type="ECO:0000256" key="4">
    <source>
        <dbReference type="ARBA" id="ARBA00022840"/>
    </source>
</evidence>
<keyword evidence="4 9" id="KW-0067">ATP-binding</keyword>
<accession>A0A0A2VY75</accession>
<dbReference type="STRING" id="1245745.A0A0A2VY75"/>
<keyword evidence="3" id="KW-0547">Nucleotide-binding</keyword>
<dbReference type="SUPFAM" id="SSF52540">
    <property type="entry name" value="P-loop containing nucleoside triphosphate hydrolases"/>
    <property type="match status" value="1"/>
</dbReference>
<dbReference type="PANTHER" id="PTHR43117:SF5">
    <property type="entry name" value="GLYCINE BETAINE UPTAKE SYSTEM ATP-BINDING PROTEIN YEHX"/>
    <property type="match status" value="1"/>
</dbReference>
<dbReference type="PROSITE" id="PS51371">
    <property type="entry name" value="CBS"/>
    <property type="match status" value="1"/>
</dbReference>
<dbReference type="InterPro" id="IPR003593">
    <property type="entry name" value="AAA+_ATPase"/>
</dbReference>
<dbReference type="Pfam" id="PF00005">
    <property type="entry name" value="ABC_tran"/>
    <property type="match status" value="1"/>
</dbReference>
<dbReference type="Proteomes" id="UP000030106">
    <property type="component" value="Unassembled WGS sequence"/>
</dbReference>
<dbReference type="PROSITE" id="PS00211">
    <property type="entry name" value="ABC_TRANSPORTER_1"/>
    <property type="match status" value="1"/>
</dbReference>
<dbReference type="InterPro" id="IPR000644">
    <property type="entry name" value="CBS_dom"/>
</dbReference>
<dbReference type="InterPro" id="IPR003439">
    <property type="entry name" value="ABC_transporter-like_ATP-bd"/>
</dbReference>
<dbReference type="FunFam" id="3.40.50.300:FF:000425">
    <property type="entry name" value="Probable ABC transporter, ATP-binding subunit"/>
    <property type="match status" value="1"/>
</dbReference>
<keyword evidence="5" id="KW-0764">Sulfate transport</keyword>
<gene>
    <name evidence="9" type="ORF">BBAD15_g2928</name>
</gene>
<dbReference type="InterPro" id="IPR017871">
    <property type="entry name" value="ABC_transporter-like_CS"/>
</dbReference>
<dbReference type="InterPro" id="IPR027417">
    <property type="entry name" value="P-loop_NTPase"/>
</dbReference>
<dbReference type="SUPFAM" id="SSF54631">
    <property type="entry name" value="CBS-domain pair"/>
    <property type="match status" value="1"/>
</dbReference>
<dbReference type="PROSITE" id="PS50893">
    <property type="entry name" value="ABC_TRANSPORTER_2"/>
    <property type="match status" value="1"/>
</dbReference>
<dbReference type="AlphaFoldDB" id="A0A0A2VY75"/>
<proteinExistence type="inferred from homology"/>
<keyword evidence="6" id="KW-0129">CBS domain</keyword>
<dbReference type="HOGENOM" id="CLU_000604_1_5_1"/>
<comment type="caution">
    <text evidence="9">The sequence shown here is derived from an EMBL/GenBank/DDBJ whole genome shotgun (WGS) entry which is preliminary data.</text>
</comment>
<dbReference type="SMART" id="SM00382">
    <property type="entry name" value="AAA"/>
    <property type="match status" value="1"/>
</dbReference>
<organism evidence="9 10">
    <name type="scientific">Beauveria bassiana D1-5</name>
    <dbReference type="NCBI Taxonomy" id="1245745"/>
    <lineage>
        <taxon>Eukaryota</taxon>
        <taxon>Fungi</taxon>
        <taxon>Dikarya</taxon>
        <taxon>Ascomycota</taxon>
        <taxon>Pezizomycotina</taxon>
        <taxon>Sordariomycetes</taxon>
        <taxon>Hypocreomycetidae</taxon>
        <taxon>Hypocreales</taxon>
        <taxon>Cordycipitaceae</taxon>
        <taxon>Beauveria</taxon>
    </lineage>
</organism>
<feature type="domain" description="CBS" evidence="8">
    <location>
        <begin position="258"/>
        <end position="316"/>
    </location>
</feature>
<evidence type="ECO:0000259" key="7">
    <source>
        <dbReference type="PROSITE" id="PS50893"/>
    </source>
</evidence>
<evidence type="ECO:0000256" key="2">
    <source>
        <dbReference type="ARBA" id="ARBA00022448"/>
    </source>
</evidence>
<evidence type="ECO:0000259" key="8">
    <source>
        <dbReference type="PROSITE" id="PS51371"/>
    </source>
</evidence>
<protein>
    <submittedName>
        <fullName evidence="9">Putative osmoprotectant uptake system ATP-binding protein YehX</fullName>
    </submittedName>
</protein>
<dbReference type="PANTHER" id="PTHR43117">
    <property type="entry name" value="OSMOPROTECTANT IMPORT ATP-BINDING PROTEIN OSMV"/>
    <property type="match status" value="1"/>
</dbReference>
<dbReference type="EMBL" id="ANFO01000226">
    <property type="protein sequence ID" value="KGQ11332.1"/>
    <property type="molecule type" value="Genomic_DNA"/>
</dbReference>
<feature type="domain" description="ABC transporter" evidence="7">
    <location>
        <begin position="2"/>
        <end position="236"/>
    </location>
</feature>
<dbReference type="InterPro" id="IPR046342">
    <property type="entry name" value="CBS_dom_sf"/>
</dbReference>
<comment type="similarity">
    <text evidence="1">Belongs to the ABC transporter superfamily.</text>
</comment>
<evidence type="ECO:0000256" key="3">
    <source>
        <dbReference type="ARBA" id="ARBA00022741"/>
    </source>
</evidence>